<dbReference type="PROSITE" id="PS50294">
    <property type="entry name" value="WD_REPEATS_REGION"/>
    <property type="match status" value="1"/>
</dbReference>
<evidence type="ECO:0000256" key="4">
    <source>
        <dbReference type="SAM" id="Phobius"/>
    </source>
</evidence>
<dbReference type="InterPro" id="IPR036322">
    <property type="entry name" value="WD40_repeat_dom_sf"/>
</dbReference>
<gene>
    <name evidence="5" type="ORF">Pan54_50390</name>
</gene>
<keyword evidence="1 3" id="KW-0853">WD repeat</keyword>
<dbReference type="PANTHER" id="PTHR19848">
    <property type="entry name" value="WD40 REPEAT PROTEIN"/>
    <property type="match status" value="1"/>
</dbReference>
<keyword evidence="6" id="KW-1185">Reference proteome</keyword>
<dbReference type="SMART" id="SM00320">
    <property type="entry name" value="WD40"/>
    <property type="match status" value="6"/>
</dbReference>
<feature type="transmembrane region" description="Helical" evidence="4">
    <location>
        <begin position="15"/>
        <end position="35"/>
    </location>
</feature>
<dbReference type="PROSITE" id="PS00678">
    <property type="entry name" value="WD_REPEATS_1"/>
    <property type="match status" value="1"/>
</dbReference>
<dbReference type="PROSITE" id="PS50082">
    <property type="entry name" value="WD_REPEATS_2"/>
    <property type="match status" value="2"/>
</dbReference>
<dbReference type="Pfam" id="PF00400">
    <property type="entry name" value="WD40"/>
    <property type="match status" value="4"/>
</dbReference>
<dbReference type="SUPFAM" id="SSF50978">
    <property type="entry name" value="WD40 repeat-like"/>
    <property type="match status" value="1"/>
</dbReference>
<evidence type="ECO:0000313" key="5">
    <source>
        <dbReference type="EMBL" id="TWT64277.1"/>
    </source>
</evidence>
<evidence type="ECO:0000256" key="2">
    <source>
        <dbReference type="ARBA" id="ARBA00022737"/>
    </source>
</evidence>
<keyword evidence="4" id="KW-0472">Membrane</keyword>
<organism evidence="5 6">
    <name type="scientific">Rubinisphaera italica</name>
    <dbReference type="NCBI Taxonomy" id="2527969"/>
    <lineage>
        <taxon>Bacteria</taxon>
        <taxon>Pseudomonadati</taxon>
        <taxon>Planctomycetota</taxon>
        <taxon>Planctomycetia</taxon>
        <taxon>Planctomycetales</taxon>
        <taxon>Planctomycetaceae</taxon>
        <taxon>Rubinisphaera</taxon>
    </lineage>
</organism>
<dbReference type="PANTHER" id="PTHR19848:SF8">
    <property type="entry name" value="F-BOX AND WD REPEAT DOMAIN CONTAINING 7"/>
    <property type="match status" value="1"/>
</dbReference>
<dbReference type="Proteomes" id="UP000316095">
    <property type="component" value="Unassembled WGS sequence"/>
</dbReference>
<keyword evidence="2" id="KW-0677">Repeat</keyword>
<evidence type="ECO:0000313" key="6">
    <source>
        <dbReference type="Proteomes" id="UP000316095"/>
    </source>
</evidence>
<dbReference type="Gene3D" id="2.130.10.10">
    <property type="entry name" value="YVTN repeat-like/Quinoprotein amine dehydrogenase"/>
    <property type="match status" value="2"/>
</dbReference>
<reference evidence="5 6" key="1">
    <citation type="submission" date="2019-02" db="EMBL/GenBank/DDBJ databases">
        <title>Deep-cultivation of Planctomycetes and their phenomic and genomic characterization uncovers novel biology.</title>
        <authorList>
            <person name="Wiegand S."/>
            <person name="Jogler M."/>
            <person name="Boedeker C."/>
            <person name="Pinto D."/>
            <person name="Vollmers J."/>
            <person name="Rivas-Marin E."/>
            <person name="Kohn T."/>
            <person name="Peeters S.H."/>
            <person name="Heuer A."/>
            <person name="Rast P."/>
            <person name="Oberbeckmann S."/>
            <person name="Bunk B."/>
            <person name="Jeske O."/>
            <person name="Meyerdierks A."/>
            <person name="Storesund J.E."/>
            <person name="Kallscheuer N."/>
            <person name="Luecker S."/>
            <person name="Lage O.M."/>
            <person name="Pohl T."/>
            <person name="Merkel B.J."/>
            <person name="Hornburger P."/>
            <person name="Mueller R.-W."/>
            <person name="Bruemmer F."/>
            <person name="Labrenz M."/>
            <person name="Spormann A.M."/>
            <person name="Op Den Camp H."/>
            <person name="Overmann J."/>
            <person name="Amann R."/>
            <person name="Jetten M.S.M."/>
            <person name="Mascher T."/>
            <person name="Medema M.H."/>
            <person name="Devos D.P."/>
            <person name="Kaster A.-K."/>
            <person name="Ovreas L."/>
            <person name="Rohde M."/>
            <person name="Galperin M.Y."/>
            <person name="Jogler C."/>
        </authorList>
    </citation>
    <scope>NUCLEOTIDE SEQUENCE [LARGE SCALE GENOMIC DNA]</scope>
    <source>
        <strain evidence="5 6">Pan54</strain>
    </source>
</reference>
<sequence>MGYAPVKSVLNHCQIVILFLSLLNCFFSVGFLTAAEPLTPLKTISQATGTVSALRFSVDNQSLYLGTYGQLQVVSIESAETLQKLDKLSGYITSIADSPDGKLLAAGHYQKVTLFNTEDYSQLAQLKHHRGQVSGANFLSDQQLLTAADDGTVALWKLTDDVWSLAESLEYDEPITSLAVDPAIKWAAIGLGDETRVTRPGSVAIIDLESFQEKKSHVIHKSAVASLAATNDGKSVLSGSFDESIIVTSVIDGIQTGIFKQHARPVNCITTVLNQDVIFSGSGGRYKEKNELIGWTLSTGEVLIKSEPHAGKITAVAVSSDGKFLATGSQDETAIIWDLATFLK</sequence>
<protein>
    <submittedName>
        <fullName evidence="5">WD domain, G-beta repeat</fullName>
    </submittedName>
</protein>
<dbReference type="InterPro" id="IPR001680">
    <property type="entry name" value="WD40_rpt"/>
</dbReference>
<dbReference type="AlphaFoldDB" id="A0A5C5XM90"/>
<proteinExistence type="predicted"/>
<keyword evidence="4" id="KW-1133">Transmembrane helix</keyword>
<keyword evidence="4" id="KW-0812">Transmembrane</keyword>
<name>A0A5C5XM90_9PLAN</name>
<dbReference type="OrthoDB" id="277950at2"/>
<accession>A0A5C5XM90</accession>
<dbReference type="EMBL" id="SJPG01000001">
    <property type="protein sequence ID" value="TWT64277.1"/>
    <property type="molecule type" value="Genomic_DNA"/>
</dbReference>
<dbReference type="InterPro" id="IPR015943">
    <property type="entry name" value="WD40/YVTN_repeat-like_dom_sf"/>
</dbReference>
<dbReference type="InterPro" id="IPR019775">
    <property type="entry name" value="WD40_repeat_CS"/>
</dbReference>
<feature type="repeat" description="WD" evidence="3">
    <location>
        <begin position="306"/>
        <end position="344"/>
    </location>
</feature>
<evidence type="ECO:0000256" key="3">
    <source>
        <dbReference type="PROSITE-ProRule" id="PRU00221"/>
    </source>
</evidence>
<comment type="caution">
    <text evidence="5">The sequence shown here is derived from an EMBL/GenBank/DDBJ whole genome shotgun (WGS) entry which is preliminary data.</text>
</comment>
<evidence type="ECO:0000256" key="1">
    <source>
        <dbReference type="ARBA" id="ARBA00022574"/>
    </source>
</evidence>
<feature type="repeat" description="WD" evidence="3">
    <location>
        <begin position="126"/>
        <end position="158"/>
    </location>
</feature>